<evidence type="ECO:0000256" key="2">
    <source>
        <dbReference type="ARBA" id="ARBA00004834"/>
    </source>
</evidence>
<gene>
    <name evidence="11" type="ORF">QTJ16_002221</name>
</gene>
<proteinExistence type="inferred from homology"/>
<dbReference type="Pfam" id="PF04616">
    <property type="entry name" value="Glyco_hydro_43"/>
    <property type="match status" value="1"/>
</dbReference>
<dbReference type="EMBL" id="JAUBYV010000002">
    <property type="protein sequence ID" value="KAK2629118.1"/>
    <property type="molecule type" value="Genomic_DNA"/>
</dbReference>
<comment type="pathway">
    <text evidence="2 7">Glycan metabolism; L-arabinan degradation.</text>
</comment>
<evidence type="ECO:0000256" key="3">
    <source>
        <dbReference type="ARBA" id="ARBA00009865"/>
    </source>
</evidence>
<comment type="similarity">
    <text evidence="3 7">Belongs to the glycosyl hydrolase 43 family.</text>
</comment>
<keyword evidence="12" id="KW-1185">Reference proteome</keyword>
<reference evidence="11" key="1">
    <citation type="submission" date="2023-06" db="EMBL/GenBank/DDBJ databases">
        <title>Draft genome of Marssonina rosae.</title>
        <authorList>
            <person name="Cheng Q."/>
        </authorList>
    </citation>
    <scope>NUCLEOTIDE SEQUENCE</scope>
    <source>
        <strain evidence="11">R4</strain>
    </source>
</reference>
<feature type="active site" description="Proton donor" evidence="9">
    <location>
        <position position="209"/>
    </location>
</feature>
<dbReference type="GO" id="GO:0005975">
    <property type="term" value="P:carbohydrate metabolic process"/>
    <property type="evidence" value="ECO:0007669"/>
    <property type="project" value="InterPro"/>
</dbReference>
<evidence type="ECO:0000256" key="9">
    <source>
        <dbReference type="PIRSR" id="PIRSR606710-1"/>
    </source>
</evidence>
<dbReference type="Gene3D" id="2.115.10.20">
    <property type="entry name" value="Glycosyl hydrolase domain, family 43"/>
    <property type="match status" value="1"/>
</dbReference>
<dbReference type="SUPFAM" id="SSF75005">
    <property type="entry name" value="Arabinanase/levansucrase/invertase"/>
    <property type="match status" value="1"/>
</dbReference>
<feature type="signal peptide" evidence="10">
    <location>
        <begin position="1"/>
        <end position="19"/>
    </location>
</feature>
<keyword evidence="5 7" id="KW-0378">Hydrolase</keyword>
<dbReference type="PIRSF" id="PIRSF026534">
    <property type="entry name" value="Endo_alpha-L-arabinosidase"/>
    <property type="match status" value="1"/>
</dbReference>
<dbReference type="Proteomes" id="UP001285354">
    <property type="component" value="Unassembled WGS sequence"/>
</dbReference>
<protein>
    <recommendedName>
        <fullName evidence="4 7">Arabinan endo-1,5-alpha-L-arabinosidase</fullName>
        <ecNumber evidence="4 7">3.2.1.99</ecNumber>
    </recommendedName>
</protein>
<organism evidence="11 12">
    <name type="scientific">Diplocarpon rosae</name>
    <dbReference type="NCBI Taxonomy" id="946125"/>
    <lineage>
        <taxon>Eukaryota</taxon>
        <taxon>Fungi</taxon>
        <taxon>Dikarya</taxon>
        <taxon>Ascomycota</taxon>
        <taxon>Pezizomycotina</taxon>
        <taxon>Leotiomycetes</taxon>
        <taxon>Helotiales</taxon>
        <taxon>Drepanopezizaceae</taxon>
        <taxon>Diplocarpon</taxon>
    </lineage>
</organism>
<dbReference type="InterPro" id="IPR016840">
    <property type="entry name" value="Glyco_hydro_43_endo_a_Ara-ase"/>
</dbReference>
<dbReference type="CDD" id="cd08998">
    <property type="entry name" value="GH43_Arb43a-like"/>
    <property type="match status" value="1"/>
</dbReference>
<feature type="site" description="Important for substrate recognition" evidence="8">
    <location>
        <position position="279"/>
    </location>
</feature>
<evidence type="ECO:0000313" key="11">
    <source>
        <dbReference type="EMBL" id="KAK2629118.1"/>
    </source>
</evidence>
<feature type="chain" id="PRO_5041901722" description="Arabinan endo-1,5-alpha-L-arabinosidase" evidence="10">
    <location>
        <begin position="20"/>
        <end position="319"/>
    </location>
</feature>
<feature type="site" description="Important for catalytic activity, responsible for pKa modulation of the active site Glu and correct orientation of both the proton donor and substrate" evidence="8">
    <location>
        <position position="156"/>
    </location>
</feature>
<dbReference type="PANTHER" id="PTHR43301:SF3">
    <property type="entry name" value="ARABINAN ENDO-1,5-ALPHA-L-ARABINOSIDASE A-RELATED"/>
    <property type="match status" value="1"/>
</dbReference>
<evidence type="ECO:0000256" key="5">
    <source>
        <dbReference type="ARBA" id="ARBA00022801"/>
    </source>
</evidence>
<accession>A0AAD9WGC2</accession>
<evidence type="ECO:0000256" key="1">
    <source>
        <dbReference type="ARBA" id="ARBA00000375"/>
    </source>
</evidence>
<dbReference type="EC" id="3.2.1.99" evidence="4 7"/>
<evidence type="ECO:0000313" key="12">
    <source>
        <dbReference type="Proteomes" id="UP001285354"/>
    </source>
</evidence>
<evidence type="ECO:0000256" key="8">
    <source>
        <dbReference type="PIRSR" id="PIRSR026534-3"/>
    </source>
</evidence>
<dbReference type="PANTHER" id="PTHR43301">
    <property type="entry name" value="ARABINAN ENDO-1,5-ALPHA-L-ARABINOSIDASE"/>
    <property type="match status" value="1"/>
</dbReference>
<evidence type="ECO:0000256" key="10">
    <source>
        <dbReference type="SAM" id="SignalP"/>
    </source>
</evidence>
<name>A0AAD9WGC2_9HELO</name>
<keyword evidence="6 7" id="KW-0326">Glycosidase</keyword>
<evidence type="ECO:0000256" key="7">
    <source>
        <dbReference type="PIRNR" id="PIRNR026534"/>
    </source>
</evidence>
<evidence type="ECO:0000256" key="4">
    <source>
        <dbReference type="ARBA" id="ARBA00012586"/>
    </source>
</evidence>
<comment type="caution">
    <text evidence="11">The sequence shown here is derived from an EMBL/GenBank/DDBJ whole genome shotgun (WGS) entry which is preliminary data.</text>
</comment>
<feature type="active site" description="Proton acceptor" evidence="9">
    <location>
        <position position="40"/>
    </location>
</feature>
<comment type="catalytic activity">
    <reaction evidence="1 7">
        <text>Endohydrolysis of (1-&gt;5)-alpha-arabinofuranosidic linkages in (1-&gt;5)-arabinans.</text>
        <dbReference type="EC" id="3.2.1.99"/>
    </reaction>
</comment>
<dbReference type="InterPro" id="IPR006710">
    <property type="entry name" value="Glyco_hydro_43"/>
</dbReference>
<sequence length="319" mass="34342">MLLYLRTLAVSSILTCAAANLLPRQDISPGPVNGDTFIHDPTVVKTPKGSYIAAYTGDNVQLKTSTDRITWKNAGPVFPKSGASWTTPYTKGSRVLWAPDISYHNGQYWLYYSASTFGTSHSAIFLATSKTGRSGSWTNQGVVVASTVGSDYNAIDGNLLVTAAGEWYLSFGSFSSGIKLITLDPQTGLRSGRAVTSLAARPHNGGAVEAPFIVQRGGFYYLWVSFDRCCRGAQSTYRTMVGRATELLGPYVDQDGRAMMEGGGTPMLSSHGPVHGPGHSAVLADADGDVLVYHYYRNDGLAQLGINLIRYDDGWPVIY</sequence>
<dbReference type="InterPro" id="IPR050727">
    <property type="entry name" value="GH43_arabinanases"/>
</dbReference>
<dbReference type="InterPro" id="IPR023296">
    <property type="entry name" value="Glyco_hydro_beta-prop_sf"/>
</dbReference>
<dbReference type="AlphaFoldDB" id="A0AAD9WGC2"/>
<evidence type="ECO:0000256" key="6">
    <source>
        <dbReference type="ARBA" id="ARBA00023295"/>
    </source>
</evidence>
<keyword evidence="10" id="KW-0732">Signal</keyword>
<dbReference type="GO" id="GO:0046558">
    <property type="term" value="F:arabinan endo-1,5-alpha-L-arabinosidase activity"/>
    <property type="evidence" value="ECO:0007669"/>
    <property type="project" value="UniProtKB-EC"/>
</dbReference>